<name>A0AAX0JZQ1_LACRH</name>
<feature type="transmembrane region" description="Helical" evidence="1">
    <location>
        <begin position="48"/>
        <end position="68"/>
    </location>
</feature>
<keyword evidence="1" id="KW-1133">Transmembrane helix</keyword>
<proteinExistence type="predicted"/>
<protein>
    <submittedName>
        <fullName evidence="2">Uncharacterized protein</fullName>
    </submittedName>
</protein>
<organism evidence="2 3">
    <name type="scientific">Lacticaseibacillus rhamnosus</name>
    <name type="common">Lactobacillus rhamnosus</name>
    <dbReference type="NCBI Taxonomy" id="47715"/>
    <lineage>
        <taxon>Bacteria</taxon>
        <taxon>Bacillati</taxon>
        <taxon>Bacillota</taxon>
        <taxon>Bacilli</taxon>
        <taxon>Lactobacillales</taxon>
        <taxon>Lactobacillaceae</taxon>
        <taxon>Lacticaseibacillus</taxon>
    </lineage>
</organism>
<keyword evidence="1" id="KW-0812">Transmembrane</keyword>
<reference evidence="2 3" key="1">
    <citation type="submission" date="2017-01" db="EMBL/GenBank/DDBJ databases">
        <title>In silico prediction, in vitro antibacterial spectrum and physicochemical properties of a putative bacteriocin produced by Lactobacillus rhamnosus strain L156.4.</title>
        <authorList>
            <person name="Silveira A.M."/>
            <person name="Monteiro A.S."/>
            <person name="Santos V.L."/>
            <person name="Nicoli J.R."/>
            <person name="Azevedo V."/>
            <person name="Soares S.C."/>
            <person name="Castro-Oliveira L."/>
            <person name="Dias-Souza M.V."/>
            <person name="Nardi R.M."/>
        </authorList>
    </citation>
    <scope>NUCLEOTIDE SEQUENCE [LARGE SCALE GENOMIC DNA]</scope>
    <source>
        <strain evidence="2 3">L156.4</strain>
    </source>
</reference>
<dbReference type="EMBL" id="MTJY01000045">
    <property type="protein sequence ID" value="ONN74246.1"/>
    <property type="molecule type" value="Genomic_DNA"/>
</dbReference>
<dbReference type="Proteomes" id="UP000189067">
    <property type="component" value="Unassembled WGS sequence"/>
</dbReference>
<sequence length="84" mass="9198">MGAGNILKTIRTWLDEVPFWGSICVFLGGLGLGDILNRVILYCFGLDLFALKVFVKVFSILLVVMLFAKLGVTSLTDKASKDSK</sequence>
<keyword evidence="1" id="KW-0472">Membrane</keyword>
<dbReference type="RefSeq" id="WP_005686091.1">
    <property type="nucleotide sequence ID" value="NZ_CP134216.1"/>
</dbReference>
<evidence type="ECO:0000313" key="3">
    <source>
        <dbReference type="Proteomes" id="UP000189067"/>
    </source>
</evidence>
<feature type="transmembrane region" description="Helical" evidence="1">
    <location>
        <begin position="17"/>
        <end position="36"/>
    </location>
</feature>
<accession>A0AAX0JZQ1</accession>
<evidence type="ECO:0000256" key="1">
    <source>
        <dbReference type="SAM" id="Phobius"/>
    </source>
</evidence>
<dbReference type="AlphaFoldDB" id="A0AAX0JZQ1"/>
<evidence type="ECO:0000313" key="2">
    <source>
        <dbReference type="EMBL" id="ONN74246.1"/>
    </source>
</evidence>
<comment type="caution">
    <text evidence="2">The sequence shown here is derived from an EMBL/GenBank/DDBJ whole genome shotgun (WGS) entry which is preliminary data.</text>
</comment>
<gene>
    <name evidence="2" type="ORF">BWR10_11285</name>
</gene>